<comment type="caution">
    <text evidence="2">The sequence shown here is derived from an EMBL/GenBank/DDBJ whole genome shotgun (WGS) entry which is preliminary data.</text>
</comment>
<dbReference type="AlphaFoldDB" id="A0ABD5XQF5"/>
<name>A0ABD5XQF5_9EURY</name>
<dbReference type="EMBL" id="JBHSZG010000001">
    <property type="protein sequence ID" value="MFC7136861.1"/>
    <property type="molecule type" value="Genomic_DNA"/>
</dbReference>
<protein>
    <submittedName>
        <fullName evidence="2">Acg family FMN-binding oxidoreductase</fullName>
    </submittedName>
</protein>
<dbReference type="Pfam" id="PF00881">
    <property type="entry name" value="Nitroreductase"/>
    <property type="match status" value="1"/>
</dbReference>
<organism evidence="2 3">
    <name type="scientific">Halobaculum litoreum</name>
    <dbReference type="NCBI Taxonomy" id="3031998"/>
    <lineage>
        <taxon>Archaea</taxon>
        <taxon>Methanobacteriati</taxon>
        <taxon>Methanobacteriota</taxon>
        <taxon>Stenosarchaea group</taxon>
        <taxon>Halobacteria</taxon>
        <taxon>Halobacteriales</taxon>
        <taxon>Haloferacaceae</taxon>
        <taxon>Halobaculum</taxon>
    </lineage>
</organism>
<reference evidence="2 3" key="1">
    <citation type="journal article" date="2019" name="Int. J. Syst. Evol. Microbiol.">
        <title>The Global Catalogue of Microorganisms (GCM) 10K type strain sequencing project: providing services to taxonomists for standard genome sequencing and annotation.</title>
        <authorList>
            <consortium name="The Broad Institute Genomics Platform"/>
            <consortium name="The Broad Institute Genome Sequencing Center for Infectious Disease"/>
            <person name="Wu L."/>
            <person name="Ma J."/>
        </authorList>
    </citation>
    <scope>NUCLEOTIDE SEQUENCE [LARGE SCALE GENOMIC DNA]</scope>
    <source>
        <strain evidence="2 3">DT92</strain>
    </source>
</reference>
<proteinExistence type="predicted"/>
<keyword evidence="3" id="KW-1185">Reference proteome</keyword>
<feature type="domain" description="Nitroreductase" evidence="1">
    <location>
        <begin position="125"/>
        <end position="265"/>
    </location>
</feature>
<dbReference type="Proteomes" id="UP001596368">
    <property type="component" value="Unassembled WGS sequence"/>
</dbReference>
<sequence>MVVRGRRRRHGRRPGVEDRWLREADPDRREFHLSLGCAVETLRIAAGRFGLACRVVTPPSGPVVARVEVGPGGNPHRDVALFDRITERYTDHRPFRWTPVPTPVVERVRDEVADFDVSLRLVREERPKRAIAELQAAADRAQMGSEAYRRELGRWIGNGALGDSWPFARVGRAAVTHLNVGGREARRNAALIESAPAVAVLSTADDDRGSRVAAGRAFQRVALVASAAGLAVHPMSQILERPARRETLRGLLDLDARPQHLFRLGFADGSRRHTPRWPAEAVTVDGGATAGEE</sequence>
<dbReference type="InterPro" id="IPR000415">
    <property type="entry name" value="Nitroreductase-like"/>
</dbReference>
<dbReference type="Gene3D" id="3.40.109.10">
    <property type="entry name" value="NADH Oxidase"/>
    <property type="match status" value="1"/>
</dbReference>
<accession>A0ABD5XQF5</accession>
<evidence type="ECO:0000313" key="3">
    <source>
        <dbReference type="Proteomes" id="UP001596368"/>
    </source>
</evidence>
<dbReference type="InterPro" id="IPR029479">
    <property type="entry name" value="Nitroreductase"/>
</dbReference>
<dbReference type="NCBIfam" id="NF047509">
    <property type="entry name" value="Rv3131_FMN_oxido"/>
    <property type="match status" value="1"/>
</dbReference>
<gene>
    <name evidence="2" type="ORF">ACFQRB_10955</name>
</gene>
<evidence type="ECO:0000313" key="2">
    <source>
        <dbReference type="EMBL" id="MFC7136861.1"/>
    </source>
</evidence>
<evidence type="ECO:0000259" key="1">
    <source>
        <dbReference type="Pfam" id="PF00881"/>
    </source>
</evidence>
<dbReference type="SUPFAM" id="SSF55469">
    <property type="entry name" value="FMN-dependent nitroreductase-like"/>
    <property type="match status" value="1"/>
</dbReference>